<keyword evidence="1" id="KW-0812">Transmembrane</keyword>
<dbReference type="KEGG" id="blr:BRLA_c007910"/>
<gene>
    <name evidence="2" type="ORF">BRLA_c007910</name>
</gene>
<protein>
    <submittedName>
        <fullName evidence="2">Uncharacterized protein</fullName>
    </submittedName>
</protein>
<dbReference type="Proteomes" id="UP000005850">
    <property type="component" value="Chromosome"/>
</dbReference>
<feature type="transmembrane region" description="Helical" evidence="1">
    <location>
        <begin position="7"/>
        <end position="28"/>
    </location>
</feature>
<dbReference type="AlphaFoldDB" id="A0A075QZU9"/>
<dbReference type="RefSeq" id="WP_041751946.1">
    <property type="nucleotide sequence ID" value="NZ_CP007806.1"/>
</dbReference>
<dbReference type="HOGENOM" id="CLU_2895203_0_0_9"/>
<sequence>MKYLRFLLLFIEDILILSGCACITTATYLLNGIAGLYVSGVFLCLLGFLISKKLSKVPERRR</sequence>
<evidence type="ECO:0000313" key="2">
    <source>
        <dbReference type="EMBL" id="AIG25134.1"/>
    </source>
</evidence>
<proteinExistence type="predicted"/>
<keyword evidence="1" id="KW-1133">Transmembrane helix</keyword>
<name>A0A075QZU9_BRELA</name>
<keyword evidence="3" id="KW-1185">Reference proteome</keyword>
<dbReference type="EMBL" id="CP007806">
    <property type="protein sequence ID" value="AIG25134.1"/>
    <property type="molecule type" value="Genomic_DNA"/>
</dbReference>
<reference evidence="2 3" key="1">
    <citation type="journal article" date="2011" name="J. Bacteriol.">
        <title>Genome sequence of Brevibacillus laterosporus LMG 15441, a pathogen of invertebrates.</title>
        <authorList>
            <person name="Djukic M."/>
            <person name="Poehlein A."/>
            <person name="Thurmer A."/>
            <person name="Daniel R."/>
        </authorList>
    </citation>
    <scope>NUCLEOTIDE SEQUENCE [LARGE SCALE GENOMIC DNA]</scope>
    <source>
        <strain evidence="2 3">LMG 15441</strain>
    </source>
</reference>
<evidence type="ECO:0000256" key="1">
    <source>
        <dbReference type="SAM" id="Phobius"/>
    </source>
</evidence>
<organism evidence="2 3">
    <name type="scientific">Brevibacillus laterosporus LMG 15441</name>
    <dbReference type="NCBI Taxonomy" id="1042163"/>
    <lineage>
        <taxon>Bacteria</taxon>
        <taxon>Bacillati</taxon>
        <taxon>Bacillota</taxon>
        <taxon>Bacilli</taxon>
        <taxon>Bacillales</taxon>
        <taxon>Paenibacillaceae</taxon>
        <taxon>Brevibacillus</taxon>
    </lineage>
</organism>
<accession>A0A075QZU9</accession>
<keyword evidence="1" id="KW-0472">Membrane</keyword>
<evidence type="ECO:0000313" key="3">
    <source>
        <dbReference type="Proteomes" id="UP000005850"/>
    </source>
</evidence>
<feature type="transmembrane region" description="Helical" evidence="1">
    <location>
        <begin position="34"/>
        <end position="51"/>
    </location>
</feature>